<keyword evidence="2" id="KW-1185">Reference proteome</keyword>
<accession>A0A8J2PKH4</accession>
<protein>
    <submittedName>
        <fullName evidence="1">Uncharacterized protein</fullName>
    </submittedName>
</protein>
<name>A0A8J2PKH4_9HEXA</name>
<sequence length="119" mass="13726">MKYGRGQLFAAPNQLAVKMKIKDMFATEKQKMKDLLQAAPGNISIVVNCGTIRNGYCFYEILATFNDDNWKFQQVLLDFDLLHTKGKHSSEVFGCHLLQNLHFEHKFQEKRPADEMFGP</sequence>
<dbReference type="OrthoDB" id="1607513at2759"/>
<dbReference type="AlphaFoldDB" id="A0A8J2PKH4"/>
<dbReference type="Proteomes" id="UP000708208">
    <property type="component" value="Unassembled WGS sequence"/>
</dbReference>
<evidence type="ECO:0000313" key="2">
    <source>
        <dbReference type="Proteomes" id="UP000708208"/>
    </source>
</evidence>
<organism evidence="1 2">
    <name type="scientific">Allacma fusca</name>
    <dbReference type="NCBI Taxonomy" id="39272"/>
    <lineage>
        <taxon>Eukaryota</taxon>
        <taxon>Metazoa</taxon>
        <taxon>Ecdysozoa</taxon>
        <taxon>Arthropoda</taxon>
        <taxon>Hexapoda</taxon>
        <taxon>Collembola</taxon>
        <taxon>Symphypleona</taxon>
        <taxon>Sminthuridae</taxon>
        <taxon>Allacma</taxon>
    </lineage>
</organism>
<proteinExistence type="predicted"/>
<dbReference type="EMBL" id="CAJVCH010388637">
    <property type="protein sequence ID" value="CAG7817214.1"/>
    <property type="molecule type" value="Genomic_DNA"/>
</dbReference>
<evidence type="ECO:0000313" key="1">
    <source>
        <dbReference type="EMBL" id="CAG7817214.1"/>
    </source>
</evidence>
<gene>
    <name evidence="1" type="ORF">AFUS01_LOCUS27792</name>
</gene>
<comment type="caution">
    <text evidence="1">The sequence shown here is derived from an EMBL/GenBank/DDBJ whole genome shotgun (WGS) entry which is preliminary data.</text>
</comment>
<reference evidence="1" key="1">
    <citation type="submission" date="2021-06" db="EMBL/GenBank/DDBJ databases">
        <authorList>
            <person name="Hodson N. C."/>
            <person name="Mongue J. A."/>
            <person name="Jaron S. K."/>
        </authorList>
    </citation>
    <scope>NUCLEOTIDE SEQUENCE</scope>
</reference>